<dbReference type="Pfam" id="PF14534">
    <property type="entry name" value="DUF4440"/>
    <property type="match status" value="1"/>
</dbReference>
<reference evidence="4" key="1">
    <citation type="journal article" date="2019" name="Int. J. Syst. Evol. Microbiol.">
        <title>The Global Catalogue of Microorganisms (GCM) 10K type strain sequencing project: providing services to taxonomists for standard genome sequencing and annotation.</title>
        <authorList>
            <consortium name="The Broad Institute Genomics Platform"/>
            <consortium name="The Broad Institute Genome Sequencing Center for Infectious Disease"/>
            <person name="Wu L."/>
            <person name="Ma J."/>
        </authorList>
    </citation>
    <scope>NUCLEOTIDE SEQUENCE [LARGE SCALE GENOMIC DNA]</scope>
    <source>
        <strain evidence="4">CECT 7649</strain>
    </source>
</reference>
<dbReference type="Gene3D" id="3.10.450.50">
    <property type="match status" value="1"/>
</dbReference>
<accession>A0ABW2NY99</accession>
<dbReference type="RefSeq" id="WP_380825296.1">
    <property type="nucleotide sequence ID" value="NZ_JBHTCG010000004.1"/>
</dbReference>
<dbReference type="InterPro" id="IPR032710">
    <property type="entry name" value="NTF2-like_dom_sf"/>
</dbReference>
<proteinExistence type="predicted"/>
<gene>
    <name evidence="3" type="ORF">ACFQSB_08010</name>
</gene>
<name>A0ABW2NY99_9ACTN</name>
<evidence type="ECO:0000256" key="1">
    <source>
        <dbReference type="SAM" id="MobiDB-lite"/>
    </source>
</evidence>
<evidence type="ECO:0000313" key="4">
    <source>
        <dbReference type="Proteomes" id="UP001596496"/>
    </source>
</evidence>
<organism evidence="3 4">
    <name type="scientific">Sphaerisporangium rhizosphaerae</name>
    <dbReference type="NCBI Taxonomy" id="2269375"/>
    <lineage>
        <taxon>Bacteria</taxon>
        <taxon>Bacillati</taxon>
        <taxon>Actinomycetota</taxon>
        <taxon>Actinomycetes</taxon>
        <taxon>Streptosporangiales</taxon>
        <taxon>Streptosporangiaceae</taxon>
        <taxon>Sphaerisporangium</taxon>
    </lineage>
</organism>
<dbReference type="NCBIfam" id="TIGR02246">
    <property type="entry name" value="SgcJ/EcaC family oxidoreductase"/>
    <property type="match status" value="1"/>
</dbReference>
<feature type="domain" description="DUF4440" evidence="2">
    <location>
        <begin position="29"/>
        <end position="145"/>
    </location>
</feature>
<feature type="compositionally biased region" description="Basic and acidic residues" evidence="1">
    <location>
        <begin position="1"/>
        <end position="11"/>
    </location>
</feature>
<dbReference type="InterPro" id="IPR011944">
    <property type="entry name" value="Steroid_delta5-4_isomerase"/>
</dbReference>
<feature type="region of interest" description="Disordered" evidence="1">
    <location>
        <begin position="1"/>
        <end position="23"/>
    </location>
</feature>
<evidence type="ECO:0000313" key="3">
    <source>
        <dbReference type="EMBL" id="MFC7382149.1"/>
    </source>
</evidence>
<comment type="caution">
    <text evidence="3">The sequence shown here is derived from an EMBL/GenBank/DDBJ whole genome shotgun (WGS) entry which is preliminary data.</text>
</comment>
<sequence length="155" mass="16539">MSDDPHAKTETETETADDVLASHPDEPELLAAFEATMAAWAGGDANAFADGYAEDATVVLPGVHLSGRADIRARMGDAFAGPLKHSQRIHQVRGIRTLGPAGSPGDHAVIVLTRSATVFAGEAEPPADRWELATWTLSRRDDRWLVEAYHSSPAA</sequence>
<dbReference type="EMBL" id="JBHTCG010000004">
    <property type="protein sequence ID" value="MFC7382149.1"/>
    <property type="molecule type" value="Genomic_DNA"/>
</dbReference>
<dbReference type="Proteomes" id="UP001596496">
    <property type="component" value="Unassembled WGS sequence"/>
</dbReference>
<dbReference type="InterPro" id="IPR027843">
    <property type="entry name" value="DUF4440"/>
</dbReference>
<evidence type="ECO:0000259" key="2">
    <source>
        <dbReference type="Pfam" id="PF14534"/>
    </source>
</evidence>
<protein>
    <submittedName>
        <fullName evidence="3">SgcJ/EcaC family oxidoreductase</fullName>
    </submittedName>
</protein>
<keyword evidence="4" id="KW-1185">Reference proteome</keyword>
<dbReference type="SUPFAM" id="SSF54427">
    <property type="entry name" value="NTF2-like"/>
    <property type="match status" value="1"/>
</dbReference>